<evidence type="ECO:0000313" key="2">
    <source>
        <dbReference type="Proteomes" id="UP001417504"/>
    </source>
</evidence>
<organism evidence="1 2">
    <name type="scientific">Stephania japonica</name>
    <dbReference type="NCBI Taxonomy" id="461633"/>
    <lineage>
        <taxon>Eukaryota</taxon>
        <taxon>Viridiplantae</taxon>
        <taxon>Streptophyta</taxon>
        <taxon>Embryophyta</taxon>
        <taxon>Tracheophyta</taxon>
        <taxon>Spermatophyta</taxon>
        <taxon>Magnoliopsida</taxon>
        <taxon>Ranunculales</taxon>
        <taxon>Menispermaceae</taxon>
        <taxon>Menispermoideae</taxon>
        <taxon>Cissampelideae</taxon>
        <taxon>Stephania</taxon>
    </lineage>
</organism>
<keyword evidence="2" id="KW-1185">Reference proteome</keyword>
<dbReference type="PANTHER" id="PTHR46148:SF44">
    <property type="entry name" value="GAG-POL POLYPROTEIN"/>
    <property type="match status" value="1"/>
</dbReference>
<proteinExistence type="predicted"/>
<dbReference type="Proteomes" id="UP001417504">
    <property type="component" value="Unassembled WGS sequence"/>
</dbReference>
<name>A0AAP0IK03_9MAGN</name>
<accession>A0AAP0IK03</accession>
<gene>
    <name evidence="1" type="ORF">Sjap_015749</name>
</gene>
<reference evidence="1 2" key="1">
    <citation type="submission" date="2024-01" db="EMBL/GenBank/DDBJ databases">
        <title>Genome assemblies of Stephania.</title>
        <authorList>
            <person name="Yang L."/>
        </authorList>
    </citation>
    <scope>NUCLEOTIDE SEQUENCE [LARGE SCALE GENOMIC DNA]</scope>
    <source>
        <strain evidence="1">QJT</strain>
        <tissue evidence="1">Leaf</tissue>
    </source>
</reference>
<evidence type="ECO:0008006" key="3">
    <source>
        <dbReference type="Google" id="ProtNLM"/>
    </source>
</evidence>
<evidence type="ECO:0000313" key="1">
    <source>
        <dbReference type="EMBL" id="KAK9116802.1"/>
    </source>
</evidence>
<dbReference type="EMBL" id="JBBNAE010000006">
    <property type="protein sequence ID" value="KAK9116802.1"/>
    <property type="molecule type" value="Genomic_DNA"/>
</dbReference>
<protein>
    <recommendedName>
        <fullName evidence="3">Chromo domain-containing protein</fullName>
    </recommendedName>
</protein>
<sequence>MLRLARSKPRLMVDVKQIEVRPDGIYEEQPMEIVDRRVQTLRNREIPKVLVCWQHHRTEGLTWELESTMRRQYPQLFADVADNSNARGTRK</sequence>
<comment type="caution">
    <text evidence="1">The sequence shown here is derived from an EMBL/GenBank/DDBJ whole genome shotgun (WGS) entry which is preliminary data.</text>
</comment>
<dbReference type="PANTHER" id="PTHR46148">
    <property type="entry name" value="CHROMO DOMAIN-CONTAINING PROTEIN"/>
    <property type="match status" value="1"/>
</dbReference>
<dbReference type="AlphaFoldDB" id="A0AAP0IK03"/>